<protein>
    <submittedName>
        <fullName evidence="2">Uncharacterized protein</fullName>
    </submittedName>
</protein>
<reference evidence="2 3" key="1">
    <citation type="journal article" date="2024" name="G3 (Bethesda)">
        <title>Genome assembly of Hibiscus sabdariffa L. provides insights into metabolisms of medicinal natural products.</title>
        <authorList>
            <person name="Kim T."/>
        </authorList>
    </citation>
    <scope>NUCLEOTIDE SEQUENCE [LARGE SCALE GENOMIC DNA]</scope>
    <source>
        <strain evidence="2">TK-2024</strain>
        <tissue evidence="2">Old leaves</tissue>
    </source>
</reference>
<keyword evidence="3" id="KW-1185">Reference proteome</keyword>
<name>A0ABR2CI97_9ROSI</name>
<evidence type="ECO:0000256" key="1">
    <source>
        <dbReference type="SAM" id="MobiDB-lite"/>
    </source>
</evidence>
<gene>
    <name evidence="2" type="ORF">V6N12_025379</name>
</gene>
<feature type="compositionally biased region" description="Polar residues" evidence="1">
    <location>
        <begin position="271"/>
        <end position="283"/>
    </location>
</feature>
<evidence type="ECO:0000313" key="2">
    <source>
        <dbReference type="EMBL" id="KAK8519339.1"/>
    </source>
</evidence>
<comment type="caution">
    <text evidence="2">The sequence shown here is derived from an EMBL/GenBank/DDBJ whole genome shotgun (WGS) entry which is preliminary data.</text>
</comment>
<evidence type="ECO:0000313" key="3">
    <source>
        <dbReference type="Proteomes" id="UP001472677"/>
    </source>
</evidence>
<organism evidence="2 3">
    <name type="scientific">Hibiscus sabdariffa</name>
    <name type="common">roselle</name>
    <dbReference type="NCBI Taxonomy" id="183260"/>
    <lineage>
        <taxon>Eukaryota</taxon>
        <taxon>Viridiplantae</taxon>
        <taxon>Streptophyta</taxon>
        <taxon>Embryophyta</taxon>
        <taxon>Tracheophyta</taxon>
        <taxon>Spermatophyta</taxon>
        <taxon>Magnoliopsida</taxon>
        <taxon>eudicotyledons</taxon>
        <taxon>Gunneridae</taxon>
        <taxon>Pentapetalae</taxon>
        <taxon>rosids</taxon>
        <taxon>malvids</taxon>
        <taxon>Malvales</taxon>
        <taxon>Malvaceae</taxon>
        <taxon>Malvoideae</taxon>
        <taxon>Hibiscus</taxon>
    </lineage>
</organism>
<dbReference type="EMBL" id="JBBPBM010000051">
    <property type="protein sequence ID" value="KAK8519339.1"/>
    <property type="molecule type" value="Genomic_DNA"/>
</dbReference>
<sequence>MHWMDARALRRKDAFRGERPWTETVLLGKRFYIPYVLTSVLLALNRIATPSLGRPNEFLLAELRDRFTPRDAYTSRLSKFCSKTSSENLYREGFPAAQQFFHTNLATRCCYWHNNRYTIVHREDRPPNLKFFLGSFNLVDYDNSRDYKKTRDYGRATRDAERHILKLKRTLKSASKGVSRCAEPEPSMFAHWAECSPTSESSPLDNKSVRPVRSVCIFLRRAAALRHPIPLLSFVADLTSRAAPSCSGSSDERSSSDSEKIGQTGGYPRLTSLSIKTPSQRRA</sequence>
<accession>A0ABR2CI97</accession>
<feature type="region of interest" description="Disordered" evidence="1">
    <location>
        <begin position="243"/>
        <end position="283"/>
    </location>
</feature>
<dbReference type="Proteomes" id="UP001472677">
    <property type="component" value="Unassembled WGS sequence"/>
</dbReference>
<proteinExistence type="predicted"/>
<feature type="compositionally biased region" description="Basic and acidic residues" evidence="1">
    <location>
        <begin position="250"/>
        <end position="260"/>
    </location>
</feature>